<dbReference type="AlphaFoldDB" id="X1INM2"/>
<sequence length="169" mass="19904">MKPKINLYVFSERKLTKDFLRSVRNEMVYRFNLDLDLKEFVDSFKDDLVLGACLKKLKGMRPMTHGSLYDYLVIAIVLQNAPVRRSVSMMQSLFENYGVLLRYDKKELYCMWGPKVLAKVPEKELRELKIGYRAKSFIRVSEPFARGEINEMELRKKSPEEQKKILLGL</sequence>
<dbReference type="InterPro" id="IPR011257">
    <property type="entry name" value="DNA_glycosylase"/>
</dbReference>
<dbReference type="EMBL" id="BARU01038315">
    <property type="protein sequence ID" value="GAH83312.1"/>
    <property type="molecule type" value="Genomic_DNA"/>
</dbReference>
<dbReference type="GO" id="GO:0006281">
    <property type="term" value="P:DNA repair"/>
    <property type="evidence" value="ECO:0007669"/>
    <property type="project" value="InterPro"/>
</dbReference>
<accession>X1INM2</accession>
<dbReference type="GO" id="GO:0003824">
    <property type="term" value="F:catalytic activity"/>
    <property type="evidence" value="ECO:0007669"/>
    <property type="project" value="InterPro"/>
</dbReference>
<dbReference type="PANTHER" id="PTHR10242:SF2">
    <property type="entry name" value="N-GLYCOSYLASE_DNA LYASE"/>
    <property type="match status" value="1"/>
</dbReference>
<comment type="caution">
    <text evidence="1">The sequence shown here is derived from an EMBL/GenBank/DDBJ whole genome shotgun (WGS) entry which is preliminary data.</text>
</comment>
<organism evidence="1">
    <name type="scientific">marine sediment metagenome</name>
    <dbReference type="NCBI Taxonomy" id="412755"/>
    <lineage>
        <taxon>unclassified sequences</taxon>
        <taxon>metagenomes</taxon>
        <taxon>ecological metagenomes</taxon>
    </lineage>
</organism>
<gene>
    <name evidence="1" type="ORF">S03H2_59577</name>
</gene>
<dbReference type="Gene3D" id="1.10.340.30">
    <property type="entry name" value="Hypothetical protein, domain 2"/>
    <property type="match status" value="1"/>
</dbReference>
<feature type="non-terminal residue" evidence="1">
    <location>
        <position position="169"/>
    </location>
</feature>
<proteinExistence type="predicted"/>
<protein>
    <submittedName>
        <fullName evidence="1">Uncharacterized protein</fullName>
    </submittedName>
</protein>
<evidence type="ECO:0000313" key="1">
    <source>
        <dbReference type="EMBL" id="GAH83312.1"/>
    </source>
</evidence>
<dbReference type="SUPFAM" id="SSF48150">
    <property type="entry name" value="DNA-glycosylase"/>
    <property type="match status" value="1"/>
</dbReference>
<name>X1INM2_9ZZZZ</name>
<reference evidence="1" key="1">
    <citation type="journal article" date="2014" name="Front. Microbiol.">
        <title>High frequency of phylogenetically diverse reductive dehalogenase-homologous genes in deep subseafloor sedimentary metagenomes.</title>
        <authorList>
            <person name="Kawai M."/>
            <person name="Futagami T."/>
            <person name="Toyoda A."/>
            <person name="Takaki Y."/>
            <person name="Nishi S."/>
            <person name="Hori S."/>
            <person name="Arai W."/>
            <person name="Tsubouchi T."/>
            <person name="Morono Y."/>
            <person name="Uchiyama I."/>
            <person name="Ito T."/>
            <person name="Fujiyama A."/>
            <person name="Inagaki F."/>
            <person name="Takami H."/>
        </authorList>
    </citation>
    <scope>NUCLEOTIDE SEQUENCE</scope>
    <source>
        <strain evidence="1">Expedition CK06-06</strain>
    </source>
</reference>
<dbReference type="PANTHER" id="PTHR10242">
    <property type="entry name" value="8-OXOGUANINE DNA GLYCOSYLASE"/>
    <property type="match status" value="1"/>
</dbReference>
<dbReference type="InterPro" id="IPR052054">
    <property type="entry name" value="Oxidative_DNA_repair_enzyme"/>
</dbReference>